<dbReference type="Proteomes" id="UP000077071">
    <property type="component" value="Chromosome"/>
</dbReference>
<gene>
    <name evidence="1" type="ORF">A6122_0343</name>
</gene>
<keyword evidence="2" id="KW-1185">Reference proteome</keyword>
<protein>
    <recommendedName>
        <fullName evidence="3">Antitoxin Xre/MbcA/ParS-like toxin-binding domain-containing protein</fullName>
    </recommendedName>
</protein>
<name>A0A160KQ95_9MICO</name>
<dbReference type="EMBL" id="CP015515">
    <property type="protein sequence ID" value="AND15503.1"/>
    <property type="molecule type" value="Genomic_DNA"/>
</dbReference>
<dbReference type="PATRIC" id="fig|33888.3.peg.394"/>
<organism evidence="1 2">
    <name type="scientific">Rathayibacter tritici</name>
    <dbReference type="NCBI Taxonomy" id="33888"/>
    <lineage>
        <taxon>Bacteria</taxon>
        <taxon>Bacillati</taxon>
        <taxon>Actinomycetota</taxon>
        <taxon>Actinomycetes</taxon>
        <taxon>Micrococcales</taxon>
        <taxon>Microbacteriaceae</taxon>
        <taxon>Rathayibacter</taxon>
    </lineage>
</organism>
<evidence type="ECO:0008006" key="3">
    <source>
        <dbReference type="Google" id="ProtNLM"/>
    </source>
</evidence>
<reference evidence="1 2" key="1">
    <citation type="submission" date="2016-05" db="EMBL/GenBank/DDBJ databases">
        <title>Complete genome sequence of Rathayibacter tritici NCPPB 1953.</title>
        <authorList>
            <person name="Park J."/>
            <person name="Lee H.-H."/>
            <person name="Lee S.-W."/>
            <person name="Seo Y.-S."/>
        </authorList>
    </citation>
    <scope>NUCLEOTIDE SEQUENCE [LARGE SCALE GENOMIC DNA]</scope>
    <source>
        <strain evidence="1 2">NCPPB 1953</strain>
    </source>
</reference>
<dbReference type="RefSeq" id="WP_084415745.1">
    <property type="nucleotide sequence ID" value="NZ_CP015515.1"/>
</dbReference>
<proteinExistence type="predicted"/>
<sequence>MASTEVAVEIPAVSDASPSRRRPAVPAESAIQARVALLIDSLGSGAELARLLDVHRGQPSQWSKGNEQPAPRTIQLLLDLDYVMAKARQAWSGRAAIDWLTGSCALLDGARPIDVLKASGSTPVVQALDVAMA</sequence>
<dbReference type="KEGG" id="rtn:A6122_0343"/>
<dbReference type="STRING" id="33888.A6122_0343"/>
<evidence type="ECO:0000313" key="2">
    <source>
        <dbReference type="Proteomes" id="UP000077071"/>
    </source>
</evidence>
<evidence type="ECO:0000313" key="1">
    <source>
        <dbReference type="EMBL" id="AND15503.1"/>
    </source>
</evidence>
<accession>A0A160KQ95</accession>
<dbReference type="AlphaFoldDB" id="A0A160KQ95"/>